<evidence type="ECO:0000256" key="2">
    <source>
        <dbReference type="ARBA" id="ARBA00023065"/>
    </source>
</evidence>
<proteinExistence type="predicted"/>
<sequence length="197" mass="21233">MSTQTLIVGGGHVGRLLAGQMDERRGTVRFVDDSETAVRRARENGVPAREATLTSLRSLDEVGVGDAETAIAVSLEDSVNMLVVQLLRCQFGVPRVIVLVNDPRNRDAFDELGVESICASTAITGAVLRTTLDPDTETSDGSPVEPMFDTNDGSEPDRSVARSFDLGSRLRSETLGTDRFAKSARNRIARLGGRRSN</sequence>
<evidence type="ECO:0000313" key="6">
    <source>
        <dbReference type="Proteomes" id="UP001596408"/>
    </source>
</evidence>
<dbReference type="Proteomes" id="UP001596408">
    <property type="component" value="Unassembled WGS sequence"/>
</dbReference>
<dbReference type="PROSITE" id="PS51201">
    <property type="entry name" value="RCK_N"/>
    <property type="match status" value="1"/>
</dbReference>
<organism evidence="5 6">
    <name type="scientific">Halopelagius fulvigenes</name>
    <dbReference type="NCBI Taxonomy" id="1198324"/>
    <lineage>
        <taxon>Archaea</taxon>
        <taxon>Methanobacteriati</taxon>
        <taxon>Methanobacteriota</taxon>
        <taxon>Stenosarchaea group</taxon>
        <taxon>Halobacteria</taxon>
        <taxon>Halobacteriales</taxon>
        <taxon>Haloferacaceae</taxon>
    </lineage>
</organism>
<dbReference type="InterPro" id="IPR003148">
    <property type="entry name" value="RCK_N"/>
</dbReference>
<dbReference type="PANTHER" id="PTHR43833">
    <property type="entry name" value="POTASSIUM CHANNEL PROTEIN 2-RELATED-RELATED"/>
    <property type="match status" value="1"/>
</dbReference>
<dbReference type="InterPro" id="IPR050721">
    <property type="entry name" value="Trk_Ktr_HKT_K-transport"/>
</dbReference>
<reference evidence="5 6" key="1">
    <citation type="journal article" date="2019" name="Int. J. Syst. Evol. Microbiol.">
        <title>The Global Catalogue of Microorganisms (GCM) 10K type strain sequencing project: providing services to taxonomists for standard genome sequencing and annotation.</title>
        <authorList>
            <consortium name="The Broad Institute Genomics Platform"/>
            <consortium name="The Broad Institute Genome Sequencing Center for Infectious Disease"/>
            <person name="Wu L."/>
            <person name="Ma J."/>
        </authorList>
    </citation>
    <scope>NUCLEOTIDE SEQUENCE [LARGE SCALE GENOMIC DNA]</scope>
    <source>
        <strain evidence="5 6">YIM 94188</strain>
    </source>
</reference>
<gene>
    <name evidence="5" type="ORF">ACFQEV_00665</name>
</gene>
<keyword evidence="2" id="KW-0406">Ion transport</keyword>
<accession>A0ABD5TSC9</accession>
<keyword evidence="1" id="KW-0813">Transport</keyword>
<evidence type="ECO:0000313" key="5">
    <source>
        <dbReference type="EMBL" id="MFC6823522.1"/>
    </source>
</evidence>
<evidence type="ECO:0000259" key="4">
    <source>
        <dbReference type="PROSITE" id="PS51201"/>
    </source>
</evidence>
<feature type="domain" description="RCK N-terminal" evidence="4">
    <location>
        <begin position="2"/>
        <end position="121"/>
    </location>
</feature>
<comment type="caution">
    <text evidence="5">The sequence shown here is derived from an EMBL/GenBank/DDBJ whole genome shotgun (WGS) entry which is preliminary data.</text>
</comment>
<dbReference type="SUPFAM" id="SSF51735">
    <property type="entry name" value="NAD(P)-binding Rossmann-fold domains"/>
    <property type="match status" value="1"/>
</dbReference>
<evidence type="ECO:0000256" key="1">
    <source>
        <dbReference type="ARBA" id="ARBA00022448"/>
    </source>
</evidence>
<evidence type="ECO:0000256" key="3">
    <source>
        <dbReference type="SAM" id="MobiDB-lite"/>
    </source>
</evidence>
<keyword evidence="6" id="KW-1185">Reference proteome</keyword>
<name>A0ABD5TSC9_9EURY</name>
<dbReference type="InterPro" id="IPR036291">
    <property type="entry name" value="NAD(P)-bd_dom_sf"/>
</dbReference>
<dbReference type="Gene3D" id="3.40.50.720">
    <property type="entry name" value="NAD(P)-binding Rossmann-like Domain"/>
    <property type="match status" value="1"/>
</dbReference>
<dbReference type="Pfam" id="PF02254">
    <property type="entry name" value="TrkA_N"/>
    <property type="match status" value="1"/>
</dbReference>
<dbReference type="EMBL" id="JBHSXH010000004">
    <property type="protein sequence ID" value="MFC6823522.1"/>
    <property type="molecule type" value="Genomic_DNA"/>
</dbReference>
<dbReference type="RefSeq" id="WP_379691962.1">
    <property type="nucleotide sequence ID" value="NZ_JBHSXH010000004.1"/>
</dbReference>
<feature type="region of interest" description="Disordered" evidence="3">
    <location>
        <begin position="132"/>
        <end position="160"/>
    </location>
</feature>
<protein>
    <submittedName>
        <fullName evidence="5">Potassium channel family protein</fullName>
    </submittedName>
</protein>
<dbReference type="PANTHER" id="PTHR43833:SF5">
    <property type="entry name" value="TRK SYSTEM POTASSIUM UPTAKE PROTEIN TRKA"/>
    <property type="match status" value="1"/>
</dbReference>
<dbReference type="AlphaFoldDB" id="A0ABD5TSC9"/>
<keyword evidence="5" id="KW-0407">Ion channel</keyword>
<dbReference type="GO" id="GO:0034220">
    <property type="term" value="P:monoatomic ion transmembrane transport"/>
    <property type="evidence" value="ECO:0007669"/>
    <property type="project" value="UniProtKB-KW"/>
</dbReference>